<dbReference type="Proteomes" id="UP000595894">
    <property type="component" value="Chromosome"/>
</dbReference>
<dbReference type="InterPro" id="IPR046880">
    <property type="entry name" value="TPR-S"/>
</dbReference>
<organism evidence="2 3">
    <name type="scientific">Sphingomonas aliaeris</name>
    <dbReference type="NCBI Taxonomy" id="2759526"/>
    <lineage>
        <taxon>Bacteria</taxon>
        <taxon>Pseudomonadati</taxon>
        <taxon>Pseudomonadota</taxon>
        <taxon>Alphaproteobacteria</taxon>
        <taxon>Sphingomonadales</taxon>
        <taxon>Sphingomonadaceae</taxon>
        <taxon>Sphingomonas</taxon>
    </lineage>
</organism>
<dbReference type="SUPFAM" id="SSF48452">
    <property type="entry name" value="TPR-like"/>
    <property type="match status" value="1"/>
</dbReference>
<feature type="domain" description="Guanylate cyclase" evidence="1">
    <location>
        <begin position="413"/>
        <end position="531"/>
    </location>
</feature>
<dbReference type="SUPFAM" id="SSF55073">
    <property type="entry name" value="Nucleotide cyclase"/>
    <property type="match status" value="1"/>
</dbReference>
<dbReference type="RefSeq" id="WP_202094446.1">
    <property type="nucleotide sequence ID" value="NZ_CP061035.1"/>
</dbReference>
<proteinExistence type="predicted"/>
<dbReference type="CDD" id="cd07302">
    <property type="entry name" value="CHD"/>
    <property type="match status" value="1"/>
</dbReference>
<evidence type="ECO:0000313" key="3">
    <source>
        <dbReference type="Proteomes" id="UP000595894"/>
    </source>
</evidence>
<dbReference type="PROSITE" id="PS50125">
    <property type="entry name" value="GUANYLATE_CYCLASE_2"/>
    <property type="match status" value="1"/>
</dbReference>
<dbReference type="GO" id="GO:0035556">
    <property type="term" value="P:intracellular signal transduction"/>
    <property type="evidence" value="ECO:0007669"/>
    <property type="project" value="InterPro"/>
</dbReference>
<dbReference type="Gene3D" id="3.30.70.1230">
    <property type="entry name" value="Nucleotide cyclase"/>
    <property type="match status" value="1"/>
</dbReference>
<dbReference type="InterPro" id="IPR001054">
    <property type="entry name" value="A/G_cyclase"/>
</dbReference>
<protein>
    <submittedName>
        <fullName evidence="2">Adenylate/guanylate cyclase domain-containing protein</fullName>
    </submittedName>
</protein>
<accession>A0A974NVI9</accession>
<dbReference type="InterPro" id="IPR029787">
    <property type="entry name" value="Nucleotide_cyclase"/>
</dbReference>
<dbReference type="Pfam" id="PF00211">
    <property type="entry name" value="Guanylate_cyc"/>
    <property type="match status" value="1"/>
</dbReference>
<dbReference type="Pfam" id="PF20308">
    <property type="entry name" value="TPR-S"/>
    <property type="match status" value="1"/>
</dbReference>
<dbReference type="GO" id="GO:0004016">
    <property type="term" value="F:adenylate cyclase activity"/>
    <property type="evidence" value="ECO:0007669"/>
    <property type="project" value="UniProtKB-ARBA"/>
</dbReference>
<dbReference type="KEGG" id="sari:H5J25_02525"/>
<dbReference type="EMBL" id="CP061035">
    <property type="protein sequence ID" value="QQV77687.1"/>
    <property type="molecule type" value="Genomic_DNA"/>
</dbReference>
<sequence length="584" mass="62010">MGAASSPDPLVAATSALAAGDLLLAYDRSTAGLAADAAHPRLRYLQVLALARMGETDRAFKLYDAALAANPTDLDTLTLGARLLKDRAWQASGEGAIDLIARAADAYEAIFRRTEDAFPAINAATLAMLAGQAERAQSLARAVLDTVGDAPSTDYYAAATVAEAKLLLGDEAGAEVAIEQALDLPGCNPGARSSTSTQLARIVGAGGCGARVVARLRPAPVVTFCGHMFGNSPESETALRRQIETAFDSLNSTIAYGALACGADILVAETVLARGGELHVVLPFRIEDFILTSVAPGGEGWIERFRHCLDRAAEVVIASETAALNDDRQYRYGSMMMMGFARLRARHLGTDAVQLALWDGLTPGGMAGTGADVELWRSHGGETRVIPLDRSEFARPAAAAVTTAVEAKREVRAMIFTDFAGFSRIDEALLPTFWELVLGRVARVVDRYTGDVCSRNTWGDALYVVTQTSTAAARLALDLQAELDPASMGVLGEGAGMRVSAHLGSVYEAIDPVTRKVTFFGREVNKTARIEPIALVGEVYVTRAFGAVLAMESPAEFELSYVGRVALAKQFGDEAMYRLTRAAR</sequence>
<dbReference type="GO" id="GO:0009190">
    <property type="term" value="P:cyclic nucleotide biosynthetic process"/>
    <property type="evidence" value="ECO:0007669"/>
    <property type="project" value="InterPro"/>
</dbReference>
<keyword evidence="3" id="KW-1185">Reference proteome</keyword>
<dbReference type="AlphaFoldDB" id="A0A974NVI9"/>
<gene>
    <name evidence="2" type="ORF">H5J25_02525</name>
</gene>
<dbReference type="InterPro" id="IPR011990">
    <property type="entry name" value="TPR-like_helical_dom_sf"/>
</dbReference>
<evidence type="ECO:0000313" key="2">
    <source>
        <dbReference type="EMBL" id="QQV77687.1"/>
    </source>
</evidence>
<reference evidence="3" key="1">
    <citation type="submission" date="2020-09" db="EMBL/GenBank/DDBJ databases">
        <title>Sphingomonas sp., a new species isolated from pork steak.</title>
        <authorList>
            <person name="Heidler von Heilborn D."/>
        </authorList>
    </citation>
    <scope>NUCLEOTIDE SEQUENCE [LARGE SCALE GENOMIC DNA]</scope>
</reference>
<dbReference type="Gene3D" id="1.25.40.10">
    <property type="entry name" value="Tetratricopeptide repeat domain"/>
    <property type="match status" value="1"/>
</dbReference>
<evidence type="ECO:0000259" key="1">
    <source>
        <dbReference type="PROSITE" id="PS50125"/>
    </source>
</evidence>
<name>A0A974NVI9_9SPHN</name>